<dbReference type="OrthoDB" id="9800518at2"/>
<protein>
    <submittedName>
        <fullName evidence="1">Uncharacterized protein</fullName>
    </submittedName>
</protein>
<accession>A0A369CAM1</accession>
<reference evidence="1 2" key="1">
    <citation type="submission" date="2018-07" db="EMBL/GenBank/DDBJ databases">
        <title>Genomic Encyclopedia of Type Strains, Phase IV (KMG-IV): sequencing the most valuable type-strain genomes for metagenomic binning, comparative biology and taxonomic classification.</title>
        <authorList>
            <person name="Goeker M."/>
        </authorList>
    </citation>
    <scope>NUCLEOTIDE SEQUENCE [LARGE SCALE GENOMIC DNA]</scope>
    <source>
        <strain evidence="1 2">DSM 26407</strain>
    </source>
</reference>
<comment type="caution">
    <text evidence="1">The sequence shown here is derived from an EMBL/GenBank/DDBJ whole genome shotgun (WGS) entry which is preliminary data.</text>
</comment>
<proteinExistence type="predicted"/>
<organism evidence="1 2">
    <name type="scientific">Thioalbus denitrificans</name>
    <dbReference type="NCBI Taxonomy" id="547122"/>
    <lineage>
        <taxon>Bacteria</taxon>
        <taxon>Pseudomonadati</taxon>
        <taxon>Pseudomonadota</taxon>
        <taxon>Gammaproteobacteria</taxon>
        <taxon>Chromatiales</taxon>
        <taxon>Ectothiorhodospiraceae</taxon>
        <taxon>Thioalbus</taxon>
    </lineage>
</organism>
<dbReference type="Proteomes" id="UP000252707">
    <property type="component" value="Unassembled WGS sequence"/>
</dbReference>
<dbReference type="AlphaFoldDB" id="A0A369CAM1"/>
<gene>
    <name evidence="1" type="ORF">DFQ59_104211</name>
</gene>
<dbReference type="EMBL" id="QPJY01000004">
    <property type="protein sequence ID" value="RCX30773.1"/>
    <property type="molecule type" value="Genomic_DNA"/>
</dbReference>
<evidence type="ECO:0000313" key="1">
    <source>
        <dbReference type="EMBL" id="RCX30773.1"/>
    </source>
</evidence>
<dbReference type="RefSeq" id="WP_114279749.1">
    <property type="nucleotide sequence ID" value="NZ_QPJY01000004.1"/>
</dbReference>
<name>A0A369CAM1_9GAMM</name>
<sequence>MPRFPESRDAWRTEAFAQTLCREIACLGPAGLPLAELSPRGGYADFGAVTATVLGAVEEGDSIRVNVGLFYTETVGNCGCGDEPMVENGYCELRLRIRKATAEAAFEAMP</sequence>
<evidence type="ECO:0000313" key="2">
    <source>
        <dbReference type="Proteomes" id="UP000252707"/>
    </source>
</evidence>
<keyword evidence="2" id="KW-1185">Reference proteome</keyword>